<proteinExistence type="predicted"/>
<sequence>MFKATSSFASHVKDAQWVKEGLRPYFKYRDLGIKEATDGKVLAHVIRANQPCSRPMGYHSHDLDFQMVYLIKGWARIYFEDVGEIRVETGDAWYQPPGIKHEVLDYSDDWEVIEITMPAVFDTHQEIR</sequence>
<evidence type="ECO:0008006" key="3">
    <source>
        <dbReference type="Google" id="ProtNLM"/>
    </source>
</evidence>
<evidence type="ECO:0000313" key="1">
    <source>
        <dbReference type="EMBL" id="AWT59185.1"/>
    </source>
</evidence>
<accession>A0A2Z4ACY7</accession>
<gene>
    <name evidence="1" type="ORF">DF168_00366</name>
</gene>
<dbReference type="KEGG" id="mtar:DF168_00366"/>
<dbReference type="Gene3D" id="2.60.120.10">
    <property type="entry name" value="Jelly Rolls"/>
    <property type="match status" value="1"/>
</dbReference>
<protein>
    <recommendedName>
        <fullName evidence="3">Cupin 2 conserved barrel domain-containing protein</fullName>
    </recommendedName>
</protein>
<dbReference type="EMBL" id="CP029803">
    <property type="protein sequence ID" value="AWT59185.1"/>
    <property type="molecule type" value="Genomic_DNA"/>
</dbReference>
<dbReference type="SUPFAM" id="SSF51182">
    <property type="entry name" value="RmlC-like cupins"/>
    <property type="match status" value="1"/>
</dbReference>
<dbReference type="InterPro" id="IPR011051">
    <property type="entry name" value="RmlC_Cupin_sf"/>
</dbReference>
<dbReference type="InterPro" id="IPR014710">
    <property type="entry name" value="RmlC-like_jellyroll"/>
</dbReference>
<evidence type="ECO:0000313" key="2">
    <source>
        <dbReference type="Proteomes" id="UP000247465"/>
    </source>
</evidence>
<dbReference type="CDD" id="cd06980">
    <property type="entry name" value="cupin_bxe_c0505"/>
    <property type="match status" value="1"/>
</dbReference>
<name>A0A2Z4ACY7_9BACT</name>
<organism evidence="1 2">
    <name type="scientific">Candidatus Moanibacter tarae</name>
    <dbReference type="NCBI Taxonomy" id="2200854"/>
    <lineage>
        <taxon>Bacteria</taxon>
        <taxon>Pseudomonadati</taxon>
        <taxon>Verrucomicrobiota</taxon>
        <taxon>Opitutia</taxon>
        <taxon>Puniceicoccales</taxon>
        <taxon>Puniceicoccales incertae sedis</taxon>
        <taxon>Candidatus Moanibacter</taxon>
    </lineage>
</organism>
<dbReference type="Proteomes" id="UP000247465">
    <property type="component" value="Chromosome"/>
</dbReference>
<reference evidence="1 2" key="1">
    <citation type="submission" date="2018-06" db="EMBL/GenBank/DDBJ databases">
        <title>Draft Genome Sequence of a Novel Marine Bacterium Related to the Verrucomicrobia.</title>
        <authorList>
            <person name="Vosseberg J."/>
            <person name="Martijn J."/>
            <person name="Ettema T.J.G."/>
        </authorList>
    </citation>
    <scope>NUCLEOTIDE SEQUENCE [LARGE SCALE GENOMIC DNA]</scope>
    <source>
        <strain evidence="1">TARA_B100001123</strain>
    </source>
</reference>
<dbReference type="AlphaFoldDB" id="A0A2Z4ACY7"/>